<name>A0AC61SA40_9EURY</name>
<reference evidence="1" key="1">
    <citation type="submission" date="2018-09" db="EMBL/GenBank/DDBJ databases">
        <title>A genomic encyclopedia of anaerobic methanotrophic archaea.</title>
        <authorList>
            <person name="Skennerton C.T."/>
            <person name="Chadwick G.L."/>
            <person name="Laso-Perez R."/>
            <person name="Leu A.O."/>
            <person name="Speth D.R."/>
            <person name="Yu H."/>
            <person name="Morgan-Lang C."/>
            <person name="Hatzenpichler R."/>
            <person name="Goudeau D."/>
            <person name="Malmstrom R."/>
            <person name="Woyke T."/>
            <person name="Hallam S."/>
            <person name="Tyson G.W."/>
            <person name="Wegener G."/>
            <person name="Boetius A."/>
            <person name="Orphan V.J."/>
        </authorList>
    </citation>
    <scope>NUCLEOTIDE SEQUENCE</scope>
    <source>
        <strain evidence="1">CONS3730D10UFb2</strain>
    </source>
</reference>
<organism evidence="1 2">
    <name type="scientific">Candidatus Methanomarinus sp</name>
    <dbReference type="NCBI Taxonomy" id="3386244"/>
    <lineage>
        <taxon>Archaea</taxon>
        <taxon>Methanobacteriati</taxon>
        <taxon>Methanobacteriota</taxon>
        <taxon>Stenosarchaea group</taxon>
        <taxon>Methanomicrobia</taxon>
        <taxon>Methanosarcinales</taxon>
        <taxon>ANME-2 cluster</taxon>
        <taxon>Candidatus Methanocomedenaceae</taxon>
        <taxon>Candidatus Methanomarinus</taxon>
    </lineage>
</organism>
<protein>
    <submittedName>
        <fullName evidence="1">ABC transporter permease</fullName>
    </submittedName>
</protein>
<dbReference type="EMBL" id="QYBA01000177">
    <property type="protein sequence ID" value="TKY91534.1"/>
    <property type="molecule type" value="Genomic_DNA"/>
</dbReference>
<evidence type="ECO:0000313" key="1">
    <source>
        <dbReference type="EMBL" id="TKY91534.1"/>
    </source>
</evidence>
<accession>A0AC61SA40</accession>
<feature type="non-terminal residue" evidence="1">
    <location>
        <position position="1"/>
    </location>
</feature>
<comment type="caution">
    <text evidence="1">The sequence shown here is derived from an EMBL/GenBank/DDBJ whole genome shotgun (WGS) entry which is preliminary data.</text>
</comment>
<gene>
    <name evidence="1" type="ORF">C5S46_05315</name>
</gene>
<dbReference type="Proteomes" id="UP000315423">
    <property type="component" value="Unassembled WGS sequence"/>
</dbReference>
<proteinExistence type="predicted"/>
<sequence length="481" mass="54154">ILPHDIKRLYLLKYFVMAAGACVSGYILSLFLNKIFSANIMLYIGSAPKSIVQLIIPFLATGLIFFIVLFFCMLTLRRFNRITAVEALRLGNTGESYTRNSFLPLYKNRFFNVNIFIGLRDVLLRFKLYTLLFFVFLICTFIIIVPINFLNTTQSPEFVTYMGMGHSEILIDLRYTENIVERFENMVTYIEQDPDVEKFSTLIICKFNIINKDGYEESLIVGTGDSTVFPLEYLEGTAPVGDNEIALSYLIAQELEKSVGENIQLVVDDQIKMMQVSGIYQDITNGGKTAKADIAPNHETALWYMVNLDVKTNTDEKIDEYSEAFYPAKVTDIDGYVDQTFENTTSQLKLMALLAVIIAILVAMLITSLFLKMLIAKDSSQIVIMKCLGLSLKDIRLQYITRALVVLNTGIILGTVFSNTIGQSMISAILSMLGAPKMDFIINPYHAYILCPIVLIIIVTITTLLSIVSIKNLNMSDMNAE</sequence>
<evidence type="ECO:0000313" key="2">
    <source>
        <dbReference type="Proteomes" id="UP000315423"/>
    </source>
</evidence>